<dbReference type="EMBL" id="JAPWTK010000212">
    <property type="protein sequence ID" value="KAJ8945583.1"/>
    <property type="molecule type" value="Genomic_DNA"/>
</dbReference>
<protein>
    <recommendedName>
        <fullName evidence="4">HTH psq-type domain-containing protein</fullName>
    </recommendedName>
</protein>
<name>A0AAV8Y5S5_9CUCU</name>
<keyword evidence="3" id="KW-1185">Reference proteome</keyword>
<dbReference type="InterPro" id="IPR009057">
    <property type="entry name" value="Homeodomain-like_sf"/>
</dbReference>
<dbReference type="GO" id="GO:0005634">
    <property type="term" value="C:nucleus"/>
    <property type="evidence" value="ECO:0007669"/>
    <property type="project" value="UniProtKB-SubCell"/>
</dbReference>
<dbReference type="PANTHER" id="PTHR47326">
    <property type="entry name" value="TRANSPOSABLE ELEMENT TC3 TRANSPOSASE-LIKE PROTEIN"/>
    <property type="match status" value="1"/>
</dbReference>
<accession>A0AAV8Y5S5</accession>
<proteinExistence type="predicted"/>
<comment type="caution">
    <text evidence="2">The sequence shown here is derived from an EMBL/GenBank/DDBJ whole genome shotgun (WGS) entry which is preliminary data.</text>
</comment>
<gene>
    <name evidence="2" type="ORF">NQ318_010440</name>
</gene>
<dbReference type="Proteomes" id="UP001162162">
    <property type="component" value="Unassembled WGS sequence"/>
</dbReference>
<sequence length="139" mass="16640">MVCKVELYVRTVAIPRKLEKRLFSQCILKCKMPRHNLFSNEEMRDMVCVYAKENFNGRREHRRYLEMYPNRRQPDFKIFKNLYDRLGETGSFRPKRNSAGRRKTLNLEQEEEILVRVAENPDLSTRRIAMEIGVSKLTV</sequence>
<dbReference type="AlphaFoldDB" id="A0AAV8Y5S5"/>
<evidence type="ECO:0000313" key="2">
    <source>
        <dbReference type="EMBL" id="KAJ8945583.1"/>
    </source>
</evidence>
<evidence type="ECO:0000256" key="1">
    <source>
        <dbReference type="ARBA" id="ARBA00004123"/>
    </source>
</evidence>
<dbReference type="PANTHER" id="PTHR47326:SF1">
    <property type="entry name" value="HTH PSQ-TYPE DOMAIN-CONTAINING PROTEIN"/>
    <property type="match status" value="1"/>
</dbReference>
<evidence type="ECO:0008006" key="4">
    <source>
        <dbReference type="Google" id="ProtNLM"/>
    </source>
</evidence>
<dbReference type="SUPFAM" id="SSF46689">
    <property type="entry name" value="Homeodomain-like"/>
    <property type="match status" value="1"/>
</dbReference>
<comment type="subcellular location">
    <subcellularLocation>
        <location evidence="1">Nucleus</location>
    </subcellularLocation>
</comment>
<organism evidence="2 3">
    <name type="scientific">Aromia moschata</name>
    <dbReference type="NCBI Taxonomy" id="1265417"/>
    <lineage>
        <taxon>Eukaryota</taxon>
        <taxon>Metazoa</taxon>
        <taxon>Ecdysozoa</taxon>
        <taxon>Arthropoda</taxon>
        <taxon>Hexapoda</taxon>
        <taxon>Insecta</taxon>
        <taxon>Pterygota</taxon>
        <taxon>Neoptera</taxon>
        <taxon>Endopterygota</taxon>
        <taxon>Coleoptera</taxon>
        <taxon>Polyphaga</taxon>
        <taxon>Cucujiformia</taxon>
        <taxon>Chrysomeloidea</taxon>
        <taxon>Cerambycidae</taxon>
        <taxon>Cerambycinae</taxon>
        <taxon>Callichromatini</taxon>
        <taxon>Aromia</taxon>
    </lineage>
</organism>
<reference evidence="2" key="1">
    <citation type="journal article" date="2023" name="Insect Mol. Biol.">
        <title>Genome sequencing provides insights into the evolution of gene families encoding plant cell wall-degrading enzymes in longhorned beetles.</title>
        <authorList>
            <person name="Shin N.R."/>
            <person name="Okamura Y."/>
            <person name="Kirsch R."/>
            <person name="Pauchet Y."/>
        </authorList>
    </citation>
    <scope>NUCLEOTIDE SEQUENCE</scope>
    <source>
        <strain evidence="2">AMC_N1</strain>
    </source>
</reference>
<evidence type="ECO:0000313" key="3">
    <source>
        <dbReference type="Proteomes" id="UP001162162"/>
    </source>
</evidence>